<keyword evidence="2" id="KW-1185">Reference proteome</keyword>
<evidence type="ECO:0000313" key="1">
    <source>
        <dbReference type="EMBL" id="EXB37392.1"/>
    </source>
</evidence>
<accession>W9QPR2</accession>
<name>W9QPR2_9ROSA</name>
<dbReference type="Proteomes" id="UP000030645">
    <property type="component" value="Unassembled WGS sequence"/>
</dbReference>
<reference evidence="2" key="1">
    <citation type="submission" date="2013-01" db="EMBL/GenBank/DDBJ databases">
        <title>Draft Genome Sequence of a Mulberry Tree, Morus notabilis C.K. Schneid.</title>
        <authorList>
            <person name="He N."/>
            <person name="Zhao S."/>
        </authorList>
    </citation>
    <scope>NUCLEOTIDE SEQUENCE</scope>
</reference>
<evidence type="ECO:0008006" key="3">
    <source>
        <dbReference type="Google" id="ProtNLM"/>
    </source>
</evidence>
<sequence>MTSIGANCKNFSEIKILCSFDLDFADAIVTNAPNLKFLSLRCTVACKEALLYALKSLEHLEVLNLTHLRVADKAGHERHPAGGLLFREVDNELIENASRLKKFITCTDRSCPKCNGGTIADEEFMRGNQFDEEQ</sequence>
<dbReference type="EMBL" id="KE343612">
    <property type="protein sequence ID" value="EXB37392.1"/>
    <property type="molecule type" value="Genomic_DNA"/>
</dbReference>
<dbReference type="SUPFAM" id="SSF52047">
    <property type="entry name" value="RNI-like"/>
    <property type="match status" value="1"/>
</dbReference>
<proteinExistence type="predicted"/>
<evidence type="ECO:0000313" key="2">
    <source>
        <dbReference type="Proteomes" id="UP000030645"/>
    </source>
</evidence>
<protein>
    <recommendedName>
        <fullName evidence="3">F-box/LRR-repeat protein</fullName>
    </recommendedName>
</protein>
<dbReference type="InterPro" id="IPR032675">
    <property type="entry name" value="LRR_dom_sf"/>
</dbReference>
<gene>
    <name evidence="1" type="ORF">L484_024320</name>
</gene>
<dbReference type="OrthoDB" id="1525877at2759"/>
<dbReference type="STRING" id="981085.W9QPR2"/>
<dbReference type="AlphaFoldDB" id="W9QPR2"/>
<dbReference type="eggNOG" id="KOG1947">
    <property type="taxonomic scope" value="Eukaryota"/>
</dbReference>
<dbReference type="KEGG" id="mnt:21407065"/>
<dbReference type="Gene3D" id="3.80.10.10">
    <property type="entry name" value="Ribonuclease Inhibitor"/>
    <property type="match status" value="1"/>
</dbReference>
<organism evidence="1 2">
    <name type="scientific">Morus notabilis</name>
    <dbReference type="NCBI Taxonomy" id="981085"/>
    <lineage>
        <taxon>Eukaryota</taxon>
        <taxon>Viridiplantae</taxon>
        <taxon>Streptophyta</taxon>
        <taxon>Embryophyta</taxon>
        <taxon>Tracheophyta</taxon>
        <taxon>Spermatophyta</taxon>
        <taxon>Magnoliopsida</taxon>
        <taxon>eudicotyledons</taxon>
        <taxon>Gunneridae</taxon>
        <taxon>Pentapetalae</taxon>
        <taxon>rosids</taxon>
        <taxon>fabids</taxon>
        <taxon>Rosales</taxon>
        <taxon>Moraceae</taxon>
        <taxon>Moreae</taxon>
        <taxon>Morus</taxon>
    </lineage>
</organism>